<keyword evidence="10" id="KW-1185">Reference proteome</keyword>
<gene>
    <name evidence="9" type="ORF">Pla163_33000</name>
</gene>
<evidence type="ECO:0000256" key="6">
    <source>
        <dbReference type="SAM" id="MobiDB-lite"/>
    </source>
</evidence>
<feature type="transmembrane region" description="Helical" evidence="7">
    <location>
        <begin position="698"/>
        <end position="719"/>
    </location>
</feature>
<evidence type="ECO:0000256" key="7">
    <source>
        <dbReference type="SAM" id="Phobius"/>
    </source>
</evidence>
<feature type="region of interest" description="Disordered" evidence="6">
    <location>
        <begin position="418"/>
        <end position="555"/>
    </location>
</feature>
<evidence type="ECO:0000256" key="4">
    <source>
        <dbReference type="ARBA" id="ARBA00023004"/>
    </source>
</evidence>
<name>A0A518D3V4_9BACT</name>
<keyword evidence="2" id="KW-0479">Metal-binding</keyword>
<dbReference type="PRINTS" id="PR00368">
    <property type="entry name" value="FADPNR"/>
</dbReference>
<dbReference type="InterPro" id="IPR017896">
    <property type="entry name" value="4Fe4S_Fe-S-bd"/>
</dbReference>
<keyword evidence="1" id="KW-0285">Flavoprotein</keyword>
<dbReference type="InterPro" id="IPR017900">
    <property type="entry name" value="4Fe4S_Fe_S_CS"/>
</dbReference>
<feature type="transmembrane region" description="Helical" evidence="7">
    <location>
        <begin position="6"/>
        <end position="22"/>
    </location>
</feature>
<dbReference type="EMBL" id="CP036290">
    <property type="protein sequence ID" value="QDU86151.1"/>
    <property type="molecule type" value="Genomic_DNA"/>
</dbReference>
<proteinExistence type="predicted"/>
<feature type="transmembrane region" description="Helical" evidence="7">
    <location>
        <begin position="665"/>
        <end position="686"/>
    </location>
</feature>
<dbReference type="Gene3D" id="3.50.50.60">
    <property type="entry name" value="FAD/NAD(P)-binding domain"/>
    <property type="match status" value="2"/>
</dbReference>
<evidence type="ECO:0000313" key="9">
    <source>
        <dbReference type="EMBL" id="QDU86151.1"/>
    </source>
</evidence>
<dbReference type="Gene3D" id="3.30.70.20">
    <property type="match status" value="1"/>
</dbReference>
<feature type="compositionally biased region" description="Low complexity" evidence="6">
    <location>
        <begin position="526"/>
        <end position="555"/>
    </location>
</feature>
<dbReference type="SUPFAM" id="SSF54862">
    <property type="entry name" value="4Fe-4S ferredoxins"/>
    <property type="match status" value="1"/>
</dbReference>
<dbReference type="InterPro" id="IPR050097">
    <property type="entry name" value="Ferredoxin-NADP_redctase_2"/>
</dbReference>
<dbReference type="RefSeq" id="WP_145190850.1">
    <property type="nucleotide sequence ID" value="NZ_CP036290.1"/>
</dbReference>
<evidence type="ECO:0000256" key="3">
    <source>
        <dbReference type="ARBA" id="ARBA00023002"/>
    </source>
</evidence>
<keyword evidence="3 9" id="KW-0560">Oxidoreductase</keyword>
<dbReference type="PRINTS" id="PR00469">
    <property type="entry name" value="PNDRDTASEII"/>
</dbReference>
<keyword evidence="7" id="KW-1133">Transmembrane helix</keyword>
<feature type="transmembrane region" description="Helical" evidence="7">
    <location>
        <begin position="731"/>
        <end position="750"/>
    </location>
</feature>
<dbReference type="Pfam" id="PF13237">
    <property type="entry name" value="Fer4_10"/>
    <property type="match status" value="1"/>
</dbReference>
<feature type="compositionally biased region" description="Low complexity" evidence="6">
    <location>
        <begin position="442"/>
        <end position="461"/>
    </location>
</feature>
<feature type="domain" description="4Fe-4S ferredoxin-type" evidence="8">
    <location>
        <begin position="51"/>
        <end position="81"/>
    </location>
</feature>
<keyword evidence="7" id="KW-0812">Transmembrane</keyword>
<dbReference type="PROSITE" id="PS00198">
    <property type="entry name" value="4FE4S_FER_1"/>
    <property type="match status" value="1"/>
</dbReference>
<dbReference type="PROSITE" id="PS51379">
    <property type="entry name" value="4FE4S_FER_2"/>
    <property type="match status" value="2"/>
</dbReference>
<evidence type="ECO:0000256" key="5">
    <source>
        <dbReference type="ARBA" id="ARBA00023014"/>
    </source>
</evidence>
<dbReference type="AlphaFoldDB" id="A0A518D3V4"/>
<evidence type="ECO:0000259" key="8">
    <source>
        <dbReference type="PROSITE" id="PS51379"/>
    </source>
</evidence>
<dbReference type="Pfam" id="PF13738">
    <property type="entry name" value="Pyr_redox_3"/>
    <property type="match status" value="1"/>
</dbReference>
<dbReference type="GO" id="GO:0046872">
    <property type="term" value="F:metal ion binding"/>
    <property type="evidence" value="ECO:0007669"/>
    <property type="project" value="UniProtKB-KW"/>
</dbReference>
<keyword evidence="7" id="KW-0472">Membrane</keyword>
<feature type="transmembrane region" description="Helical" evidence="7">
    <location>
        <begin position="618"/>
        <end position="638"/>
    </location>
</feature>
<dbReference type="GO" id="GO:0051536">
    <property type="term" value="F:iron-sulfur cluster binding"/>
    <property type="evidence" value="ECO:0007669"/>
    <property type="project" value="UniProtKB-KW"/>
</dbReference>
<keyword evidence="4" id="KW-0408">Iron</keyword>
<evidence type="ECO:0000256" key="1">
    <source>
        <dbReference type="ARBA" id="ARBA00022630"/>
    </source>
</evidence>
<dbReference type="GO" id="GO:0004324">
    <property type="term" value="F:ferredoxin-NADP+ reductase activity"/>
    <property type="evidence" value="ECO:0007669"/>
    <property type="project" value="UniProtKB-EC"/>
</dbReference>
<feature type="transmembrane region" description="Helical" evidence="7">
    <location>
        <begin position="877"/>
        <end position="898"/>
    </location>
</feature>
<evidence type="ECO:0000256" key="2">
    <source>
        <dbReference type="ARBA" id="ARBA00022723"/>
    </source>
</evidence>
<dbReference type="SUPFAM" id="SSF51905">
    <property type="entry name" value="FAD/NAD(P)-binding domain"/>
    <property type="match status" value="1"/>
</dbReference>
<dbReference type="EC" id="1.18.1.2" evidence="9"/>
<dbReference type="OrthoDB" id="9778740at2"/>
<dbReference type="PANTHER" id="PTHR48105">
    <property type="entry name" value="THIOREDOXIN REDUCTASE 1-RELATED-RELATED"/>
    <property type="match status" value="1"/>
</dbReference>
<sequence>MGWTVLIGLVSILGVALFGVVAQRRARRGEHGTLVERRRAEHTGAAKAELQHPVVDLSNCLGCGSCVRACPEEGVLELLHGQAVVVRGSGCVGTAACARECPTGAITVTLTDLSTRRDVPVLGEGLEAVGQEGLFLAGEVTAHALVKTAVDHGVLVAGEVAERIDELDACGALDDDPDLLDLVIVGAGPGGLACALEAQRVGLRFCVIEREHDVGGTVARYPRRKLVATQPIDLPLHGRLAARTYLKEELIDLWRSLVVDHELPVETGVTFEGVTRDADGLFSVAVSGVGGSDGVRRARHVCLAIGRRGLPRRLDVPGEELGKVAYSLLDADAYQSRRILVVGGGDSAVEAALGLTARGANEVTLSYRRPDFFRLKPSNERRLAEAMASGRVRVLFESEVVAIEEGLVRLTVPAGRANGGVGGGASVPSLVPGGPGRAPLETTSTSAAPGSLAASSTSAASRPFEASNTGAGPRSFDASDPSVGRGPSGAANTSTAPGSLAASSTSAASGPFEAPSAGAGPRSLEASNSNAGRGPGGAANASAAPGSLAPSSASSAPRSIAIATATAATRVEVLLRNDDVFVMAGGTPPIAQLEAAGVSFDPTLRAPAPELGEQGTGLARALGAGLAVALFGLAFALWHRDYYLLPMLERATHHKHDLLRPGLGLGLWLGIGSIALITANLAYLVRRSPRFRFQFGSLANWMTVHVATGVLALLTAVMHSGLEARDTPGGHALWALVAIFATGVVGRYLYAWVPRAANGRELELAEVNGRLARLAEGLDRVDPRLAALVRDEIGGLVERRQWRTSLPARLLALVGAESGLRRLVRRVREEGAASGLAADQIDEVVALARRAHRSALATAHLDDLRGLMASWRWLHRWGAVLLVALIGLHVVYALAYGAHLFGGGGR</sequence>
<reference evidence="9 10" key="1">
    <citation type="submission" date="2019-02" db="EMBL/GenBank/DDBJ databases">
        <title>Deep-cultivation of Planctomycetes and their phenomic and genomic characterization uncovers novel biology.</title>
        <authorList>
            <person name="Wiegand S."/>
            <person name="Jogler M."/>
            <person name="Boedeker C."/>
            <person name="Pinto D."/>
            <person name="Vollmers J."/>
            <person name="Rivas-Marin E."/>
            <person name="Kohn T."/>
            <person name="Peeters S.H."/>
            <person name="Heuer A."/>
            <person name="Rast P."/>
            <person name="Oberbeckmann S."/>
            <person name="Bunk B."/>
            <person name="Jeske O."/>
            <person name="Meyerdierks A."/>
            <person name="Storesund J.E."/>
            <person name="Kallscheuer N."/>
            <person name="Luecker S."/>
            <person name="Lage O.M."/>
            <person name="Pohl T."/>
            <person name="Merkel B.J."/>
            <person name="Hornburger P."/>
            <person name="Mueller R.-W."/>
            <person name="Bruemmer F."/>
            <person name="Labrenz M."/>
            <person name="Spormann A.M."/>
            <person name="Op den Camp H."/>
            <person name="Overmann J."/>
            <person name="Amann R."/>
            <person name="Jetten M.S.M."/>
            <person name="Mascher T."/>
            <person name="Medema M.H."/>
            <person name="Devos D.P."/>
            <person name="Kaster A.-K."/>
            <person name="Ovreas L."/>
            <person name="Rohde M."/>
            <person name="Galperin M.Y."/>
            <person name="Jogler C."/>
        </authorList>
    </citation>
    <scope>NUCLEOTIDE SEQUENCE [LARGE SCALE GENOMIC DNA]</scope>
    <source>
        <strain evidence="9 10">Pla163</strain>
    </source>
</reference>
<feature type="compositionally biased region" description="Low complexity" evidence="6">
    <location>
        <begin position="493"/>
        <end position="511"/>
    </location>
</feature>
<dbReference type="InterPro" id="IPR036188">
    <property type="entry name" value="FAD/NAD-bd_sf"/>
</dbReference>
<evidence type="ECO:0000313" key="10">
    <source>
        <dbReference type="Proteomes" id="UP000319342"/>
    </source>
</evidence>
<keyword evidence="5" id="KW-0411">Iron-sulfur</keyword>
<organism evidence="9 10">
    <name type="scientific">Rohdeia mirabilis</name>
    <dbReference type="NCBI Taxonomy" id="2528008"/>
    <lineage>
        <taxon>Bacteria</taxon>
        <taxon>Pseudomonadati</taxon>
        <taxon>Planctomycetota</taxon>
        <taxon>Planctomycetia</taxon>
        <taxon>Planctomycetia incertae sedis</taxon>
        <taxon>Rohdeia</taxon>
    </lineage>
</organism>
<accession>A0A518D3V4</accession>
<dbReference type="Proteomes" id="UP000319342">
    <property type="component" value="Chromosome"/>
</dbReference>
<protein>
    <submittedName>
        <fullName evidence="9">Ferredoxin--NADP reductase</fullName>
        <ecNumber evidence="9">1.18.1.2</ecNumber>
    </submittedName>
</protein>
<feature type="domain" description="4Fe-4S ferredoxin-type" evidence="8">
    <location>
        <begin position="82"/>
        <end position="111"/>
    </location>
</feature>